<accession>A0ABW3XKB7</accession>
<name>A0ABW3XKB7_9ACTN</name>
<keyword evidence="2" id="KW-0472">Membrane</keyword>
<evidence type="ECO:0000313" key="4">
    <source>
        <dbReference type="Proteomes" id="UP001597058"/>
    </source>
</evidence>
<organism evidence="3 4">
    <name type="scientific">Streptomyces kaempferi</name>
    <dbReference type="NCBI Taxonomy" id="333725"/>
    <lineage>
        <taxon>Bacteria</taxon>
        <taxon>Bacillati</taxon>
        <taxon>Actinomycetota</taxon>
        <taxon>Actinomycetes</taxon>
        <taxon>Kitasatosporales</taxon>
        <taxon>Streptomycetaceae</taxon>
        <taxon>Streptomyces</taxon>
    </lineage>
</organism>
<reference evidence="4" key="1">
    <citation type="journal article" date="2019" name="Int. J. Syst. Evol. Microbiol.">
        <title>The Global Catalogue of Microorganisms (GCM) 10K type strain sequencing project: providing services to taxonomists for standard genome sequencing and annotation.</title>
        <authorList>
            <consortium name="The Broad Institute Genomics Platform"/>
            <consortium name="The Broad Institute Genome Sequencing Center for Infectious Disease"/>
            <person name="Wu L."/>
            <person name="Ma J."/>
        </authorList>
    </citation>
    <scope>NUCLEOTIDE SEQUENCE [LARGE SCALE GENOMIC DNA]</scope>
    <source>
        <strain evidence="4">CGMCC 4.7020</strain>
    </source>
</reference>
<proteinExistence type="predicted"/>
<dbReference type="SUPFAM" id="SSF52540">
    <property type="entry name" value="P-loop containing nucleoside triphosphate hydrolases"/>
    <property type="match status" value="1"/>
</dbReference>
<evidence type="ECO:0008006" key="5">
    <source>
        <dbReference type="Google" id="ProtNLM"/>
    </source>
</evidence>
<keyword evidence="2" id="KW-0812">Transmembrane</keyword>
<evidence type="ECO:0000256" key="2">
    <source>
        <dbReference type="SAM" id="Phobius"/>
    </source>
</evidence>
<gene>
    <name evidence="3" type="ORF">ACFQ5X_24610</name>
</gene>
<feature type="transmembrane region" description="Helical" evidence="2">
    <location>
        <begin position="82"/>
        <end position="102"/>
    </location>
</feature>
<comment type="caution">
    <text evidence="3">The sequence shown here is derived from an EMBL/GenBank/DDBJ whole genome shotgun (WGS) entry which is preliminary data.</text>
</comment>
<keyword evidence="2" id="KW-1133">Transmembrane helix</keyword>
<dbReference type="EMBL" id="JBHTMM010000033">
    <property type="protein sequence ID" value="MFD1309025.1"/>
    <property type="molecule type" value="Genomic_DNA"/>
</dbReference>
<dbReference type="CDD" id="cd01127">
    <property type="entry name" value="TrwB_TraG_TraD_VirD4"/>
    <property type="match status" value="1"/>
</dbReference>
<sequence>MTTPATTQDRSASTERAVAIVTSAAPIVTGLLAPLLDGGAAFTAAIAYGGAAGFMAANYMNRLPEGLIGNLPAGDVFRAHRSPMFISSLTTGAALAMGTLVGPDGADALMAGVLGLPSIPGIFSLGWWAAVGLVPWKLRNVLGRKTPKHAPAVVAAARASIPTGAATGADLIAQRWGQYISHPDTGSHKGQILTVRTLGPNRWTGTITALAGSSVTVPADTVSSVYQVPTAWIAFKNGAHAGERHIAVHLTAPAELDPNTLTGAWKKYLSKPGGLMAGTHLKDVRDDPNTGGQVAVVVAGEDLDRLRHPDRLDLAGALRTKPILISYEPRQNPREAVIRKMDHNPLQKGAAFPGVHVLKVNANGYIQLGPGVSGFPARIQLHDPALGAQHVIVAGVTGSGKGGTLQLIALAHHVNGSAILYADPKGSSNPAITKMAAYSGLGPDAAMGALRIWYHGLQHRVAESGRTEMKNFKATKNRPWVPLILDEASKLLGENAEHKKEATFIINAGATLGRSMGMPIILANQLMQLAQLGGDAAIRDNVFYGGSLILLRSDSSQKHLVDLPENFAGCNPADIPPAWTGDRDMIYDPSKPLNDPERTFGLAFAASPGGHAEMMRNWILEDATPYIDTDNIGIPVDWPFWEDREELAARSVLPSDQGTEEDDLDGDGTLFSFASPAPKKPTSADDKILKVLEEIADPLGLEVLYRDKNDIARLAGLEGSTFDNALSRLVKADKIHRQMENGKEVRGKYGFGPSPFPSA</sequence>
<dbReference type="Gene3D" id="3.40.50.300">
    <property type="entry name" value="P-loop containing nucleotide triphosphate hydrolases"/>
    <property type="match status" value="1"/>
</dbReference>
<evidence type="ECO:0000256" key="1">
    <source>
        <dbReference type="SAM" id="MobiDB-lite"/>
    </source>
</evidence>
<feature type="transmembrane region" description="Helical" evidence="2">
    <location>
        <begin position="42"/>
        <end position="61"/>
    </location>
</feature>
<feature type="transmembrane region" description="Helical" evidence="2">
    <location>
        <begin position="108"/>
        <end position="136"/>
    </location>
</feature>
<dbReference type="InterPro" id="IPR027417">
    <property type="entry name" value="P-loop_NTPase"/>
</dbReference>
<dbReference type="RefSeq" id="WP_381328663.1">
    <property type="nucleotide sequence ID" value="NZ_JBHTMM010000033.1"/>
</dbReference>
<feature type="region of interest" description="Disordered" evidence="1">
    <location>
        <begin position="651"/>
        <end position="683"/>
    </location>
</feature>
<protein>
    <recommendedName>
        <fullName evidence="5">FtsK domain-containing protein</fullName>
    </recommendedName>
</protein>
<keyword evidence="4" id="KW-1185">Reference proteome</keyword>
<evidence type="ECO:0000313" key="3">
    <source>
        <dbReference type="EMBL" id="MFD1309025.1"/>
    </source>
</evidence>
<dbReference type="Proteomes" id="UP001597058">
    <property type="component" value="Unassembled WGS sequence"/>
</dbReference>